<dbReference type="SUPFAM" id="SSF53901">
    <property type="entry name" value="Thiolase-like"/>
    <property type="match status" value="2"/>
</dbReference>
<comment type="pathway">
    <text evidence="1">Lipid metabolism; mycolic acid biosynthesis.</text>
</comment>
<dbReference type="PANTHER" id="PTHR11712">
    <property type="entry name" value="POLYKETIDE SYNTHASE-RELATED"/>
    <property type="match status" value="1"/>
</dbReference>
<keyword evidence="4" id="KW-0444">Lipid biosynthesis</keyword>
<dbReference type="InterPro" id="IPR000794">
    <property type="entry name" value="Beta-ketoacyl_synthase"/>
</dbReference>
<evidence type="ECO:0000256" key="3">
    <source>
        <dbReference type="ARBA" id="ARBA00022679"/>
    </source>
</evidence>
<evidence type="ECO:0000256" key="5">
    <source>
        <dbReference type="RuleBase" id="RU003694"/>
    </source>
</evidence>
<organism evidence="7 8">
    <name type="scientific">Gordonia desulfuricans</name>
    <dbReference type="NCBI Taxonomy" id="89051"/>
    <lineage>
        <taxon>Bacteria</taxon>
        <taxon>Bacillati</taxon>
        <taxon>Actinomycetota</taxon>
        <taxon>Actinomycetes</taxon>
        <taxon>Mycobacteriales</taxon>
        <taxon>Gordoniaceae</taxon>
        <taxon>Gordonia</taxon>
    </lineage>
</organism>
<dbReference type="InterPro" id="IPR016039">
    <property type="entry name" value="Thiolase-like"/>
</dbReference>
<dbReference type="PROSITE" id="PS52004">
    <property type="entry name" value="KS3_2"/>
    <property type="match status" value="1"/>
</dbReference>
<dbReference type="SMART" id="SM00825">
    <property type="entry name" value="PKS_KS"/>
    <property type="match status" value="1"/>
</dbReference>
<dbReference type="PROSITE" id="PS00606">
    <property type="entry name" value="KS3_1"/>
    <property type="match status" value="1"/>
</dbReference>
<dbReference type="InterPro" id="IPR020841">
    <property type="entry name" value="PKS_Beta-ketoAc_synthase_dom"/>
</dbReference>
<dbReference type="Pfam" id="PF02801">
    <property type="entry name" value="Ketoacyl-synt_C"/>
    <property type="match status" value="1"/>
</dbReference>
<dbReference type="InterPro" id="IPR014031">
    <property type="entry name" value="Ketoacyl_synth_C"/>
</dbReference>
<name>A0A7K3LMT4_9ACTN</name>
<sequence>MTTVAITGQGVISSLGLTIPDFCAGLDKATVAVEATPWSAETGGHLYYSPVTGFDPTHWLDERTERGSDRFAQYAVAAAAEAVADCGIGQLDPLRTAVVMGTSMAGAATLAGAQEAYDAGGYGSVPKKLQMMAWPNMAAGHIALRWNLHGPLLTISTACASSLDAIGIAARMIASGQADVAIAGGTDNGGVKISSLGAARYGMSPTDIDNPHEICRPFDRNRKGVMGGDGAGVVILERAEHARARGARIDGIVRGYGSLSDGYHPSSPDPSARWEIAAMQAAQTDAGLHPGEIGAVVAHGTGTPVGDAAEILAINTVFGESVCATSIKGHVGHTAGAAGVMGVITGLHTLATRALPPTASTTDLEPDIQFRVPLGSPGSVDLDAFQVNAFGFAGQNASLVISRD</sequence>
<dbReference type="Pfam" id="PF00109">
    <property type="entry name" value="ketoacyl-synt"/>
    <property type="match status" value="1"/>
</dbReference>
<evidence type="ECO:0000256" key="4">
    <source>
        <dbReference type="ARBA" id="ARBA00023160"/>
    </source>
</evidence>
<dbReference type="CDD" id="cd00834">
    <property type="entry name" value="KAS_I_II"/>
    <property type="match status" value="1"/>
</dbReference>
<feature type="domain" description="Ketosynthase family 3 (KS3)" evidence="6">
    <location>
        <begin position="1"/>
        <end position="403"/>
    </location>
</feature>
<evidence type="ECO:0000313" key="8">
    <source>
        <dbReference type="Proteomes" id="UP000466307"/>
    </source>
</evidence>
<comment type="similarity">
    <text evidence="2 5">Belongs to the thiolase-like superfamily. Beta-ketoacyl-ACP synthases family.</text>
</comment>
<evidence type="ECO:0000256" key="2">
    <source>
        <dbReference type="ARBA" id="ARBA00008467"/>
    </source>
</evidence>
<dbReference type="Gene3D" id="3.40.47.10">
    <property type="match status" value="1"/>
</dbReference>
<dbReference type="PANTHER" id="PTHR11712:SF336">
    <property type="entry name" value="3-OXOACYL-[ACYL-CARRIER-PROTEIN] SYNTHASE, MITOCHONDRIAL"/>
    <property type="match status" value="1"/>
</dbReference>
<dbReference type="Proteomes" id="UP000466307">
    <property type="component" value="Unassembled WGS sequence"/>
</dbReference>
<dbReference type="AlphaFoldDB" id="A0A7K3LMT4"/>
<evidence type="ECO:0000259" key="6">
    <source>
        <dbReference type="PROSITE" id="PS52004"/>
    </source>
</evidence>
<gene>
    <name evidence="7" type="ORF">GYA93_04475</name>
</gene>
<dbReference type="GO" id="GO:0004315">
    <property type="term" value="F:3-oxoacyl-[acyl-carrier-protein] synthase activity"/>
    <property type="evidence" value="ECO:0007669"/>
    <property type="project" value="InterPro"/>
</dbReference>
<keyword evidence="4" id="KW-0275">Fatty acid biosynthesis</keyword>
<reference evidence="7 8" key="1">
    <citation type="submission" date="2020-01" db="EMBL/GenBank/DDBJ databases">
        <title>Investigation of new actinobacteria for the biodesulphurisation of diesel fuel.</title>
        <authorList>
            <person name="Athi Narayanan S.M."/>
        </authorList>
    </citation>
    <scope>NUCLEOTIDE SEQUENCE [LARGE SCALE GENOMIC DNA]</scope>
    <source>
        <strain evidence="7 8">213E</strain>
    </source>
</reference>
<dbReference type="InterPro" id="IPR014030">
    <property type="entry name" value="Ketoacyl_synth_N"/>
</dbReference>
<dbReference type="EMBL" id="JAADZU010000009">
    <property type="protein sequence ID" value="NDK88837.1"/>
    <property type="molecule type" value="Genomic_DNA"/>
</dbReference>
<keyword evidence="4" id="KW-0276">Fatty acid metabolism</keyword>
<keyword evidence="8" id="KW-1185">Reference proteome</keyword>
<protein>
    <submittedName>
        <fullName evidence="7">Beta-ketoacyl-[acyl-carrier-protein] synthase family protein</fullName>
    </submittedName>
</protein>
<comment type="caution">
    <text evidence="7">The sequence shown here is derived from an EMBL/GenBank/DDBJ whole genome shotgun (WGS) entry which is preliminary data.</text>
</comment>
<keyword evidence="3 5" id="KW-0808">Transferase</keyword>
<accession>A0A7K3LMT4</accession>
<evidence type="ECO:0000256" key="1">
    <source>
        <dbReference type="ARBA" id="ARBA00004796"/>
    </source>
</evidence>
<keyword evidence="4" id="KW-0443">Lipid metabolism</keyword>
<dbReference type="RefSeq" id="WP_059036368.1">
    <property type="nucleotide sequence ID" value="NZ_JAADZU010000009.1"/>
</dbReference>
<dbReference type="GO" id="GO:0006633">
    <property type="term" value="P:fatty acid biosynthetic process"/>
    <property type="evidence" value="ECO:0007669"/>
    <property type="project" value="UniProtKB-KW"/>
</dbReference>
<dbReference type="UniPathway" id="UPA00915"/>
<evidence type="ECO:0000313" key="7">
    <source>
        <dbReference type="EMBL" id="NDK88837.1"/>
    </source>
</evidence>
<dbReference type="InterPro" id="IPR018201">
    <property type="entry name" value="Ketoacyl_synth_AS"/>
</dbReference>
<proteinExistence type="inferred from homology"/>